<sequence>MNLQNNNKIPSTKKIKHTNKSETYITDRLYIIYTGVILLVLGITYINYILYKKYGKSEADLFIQFPFKFLASLFVFFAIGKIGYDTLKASETTEEEIQQGLSHFTQEIVVDRWEADAMNYPVLNTLYKEIFSMGTGNSFYTRAEWNAKGLSHIKYVPYDGNEEKWHYSAKFIQEMVNIVRMFKLEDKFKINNKLDLIKSNQNAFAGWITCFRMYLNNPIVRNVWEQYKYRHVNPKFTAWVHYFVIDVVEKNPDFFLQHRNKWDSELKQWLK</sequence>
<dbReference type="AlphaFoldDB" id="A0A6C0LXH1"/>
<keyword evidence="1" id="KW-1133">Transmembrane helix</keyword>
<keyword evidence="1" id="KW-0472">Membrane</keyword>
<evidence type="ECO:0000256" key="1">
    <source>
        <dbReference type="SAM" id="Phobius"/>
    </source>
</evidence>
<evidence type="ECO:0000313" key="2">
    <source>
        <dbReference type="EMBL" id="QHU34284.1"/>
    </source>
</evidence>
<protein>
    <submittedName>
        <fullName evidence="2">Uncharacterized protein</fullName>
    </submittedName>
</protein>
<dbReference type="EMBL" id="MN740568">
    <property type="protein sequence ID" value="QHU34284.1"/>
    <property type="molecule type" value="Genomic_DNA"/>
</dbReference>
<keyword evidence="1" id="KW-0812">Transmembrane</keyword>
<accession>A0A6C0LXH1</accession>
<proteinExistence type="predicted"/>
<feature type="transmembrane region" description="Helical" evidence="1">
    <location>
        <begin position="62"/>
        <end position="84"/>
    </location>
</feature>
<reference evidence="2" key="1">
    <citation type="journal article" date="2020" name="Nature">
        <title>Giant virus diversity and host interactions through global metagenomics.</title>
        <authorList>
            <person name="Schulz F."/>
            <person name="Roux S."/>
            <person name="Paez-Espino D."/>
            <person name="Jungbluth S."/>
            <person name="Walsh D.A."/>
            <person name="Denef V.J."/>
            <person name="McMahon K.D."/>
            <person name="Konstantinidis K.T."/>
            <person name="Eloe-Fadrosh E.A."/>
            <person name="Kyrpides N.C."/>
            <person name="Woyke T."/>
        </authorList>
    </citation>
    <scope>NUCLEOTIDE SEQUENCE</scope>
    <source>
        <strain evidence="2">GVMAG-S-1016713-123</strain>
    </source>
</reference>
<organism evidence="2">
    <name type="scientific">viral metagenome</name>
    <dbReference type="NCBI Taxonomy" id="1070528"/>
    <lineage>
        <taxon>unclassified sequences</taxon>
        <taxon>metagenomes</taxon>
        <taxon>organismal metagenomes</taxon>
    </lineage>
</organism>
<feature type="transmembrane region" description="Helical" evidence="1">
    <location>
        <begin position="30"/>
        <end position="50"/>
    </location>
</feature>
<name>A0A6C0LXH1_9ZZZZ</name>